<evidence type="ECO:0000259" key="13">
    <source>
        <dbReference type="Pfam" id="PF20258"/>
    </source>
</evidence>
<comment type="subcellular location">
    <subcellularLocation>
        <location evidence="2">Mitochondrion</location>
    </subcellularLocation>
</comment>
<proteinExistence type="inferred from homology"/>
<dbReference type="GO" id="GO:0002143">
    <property type="term" value="P:tRNA wobble position uridine thiolation"/>
    <property type="evidence" value="ECO:0007669"/>
    <property type="project" value="TreeGrafter"/>
</dbReference>
<keyword evidence="6" id="KW-0808">Transferase</keyword>
<dbReference type="NCBIfam" id="NF001138">
    <property type="entry name" value="PRK00143.1"/>
    <property type="match status" value="1"/>
</dbReference>
<dbReference type="GO" id="GO:0005524">
    <property type="term" value="F:ATP binding"/>
    <property type="evidence" value="ECO:0007669"/>
    <property type="project" value="UniProtKB-KW"/>
</dbReference>
<protein>
    <recommendedName>
        <fullName evidence="4">tRNA-5-taurinomethyluridine 2-sulfurtransferase</fullName>
        <ecNumber evidence="4">2.8.1.14</ecNumber>
    </recommendedName>
</protein>
<dbReference type="InterPro" id="IPR004506">
    <property type="entry name" value="MnmA-like"/>
</dbReference>
<dbReference type="GO" id="GO:0061708">
    <property type="term" value="F:tRNA-5-taurinomethyluridine 2-sulfurtransferase"/>
    <property type="evidence" value="ECO:0007669"/>
    <property type="project" value="UniProtKB-EC"/>
</dbReference>
<comment type="caution">
    <text evidence="15">The sequence shown here is derived from an EMBL/GenBank/DDBJ whole genome shotgun (WGS) entry which is preliminary data.</text>
</comment>
<dbReference type="InterPro" id="IPR014729">
    <property type="entry name" value="Rossmann-like_a/b/a_fold"/>
</dbReference>
<comment type="catalytic activity">
    <reaction evidence="12">
        <text>5-taurinomethyluridine(34) in tRNA + S-sulfanyl-L-cysteinyl-[protein] + AH2 + ATP = 5-taurinomethyl-2-thiouridine(34) in tRNA + L-cysteinyl-[protein] + A + AMP + diphosphate + H(+)</text>
        <dbReference type="Rhea" id="RHEA:47040"/>
        <dbReference type="Rhea" id="RHEA-COMP:10131"/>
        <dbReference type="Rhea" id="RHEA-COMP:11726"/>
        <dbReference type="Rhea" id="RHEA-COMP:11732"/>
        <dbReference type="Rhea" id="RHEA-COMP:11733"/>
        <dbReference type="ChEBI" id="CHEBI:13193"/>
        <dbReference type="ChEBI" id="CHEBI:15378"/>
        <dbReference type="ChEBI" id="CHEBI:17499"/>
        <dbReference type="ChEBI" id="CHEBI:29950"/>
        <dbReference type="ChEBI" id="CHEBI:30616"/>
        <dbReference type="ChEBI" id="CHEBI:33019"/>
        <dbReference type="ChEBI" id="CHEBI:61963"/>
        <dbReference type="ChEBI" id="CHEBI:87171"/>
        <dbReference type="ChEBI" id="CHEBI:87172"/>
        <dbReference type="ChEBI" id="CHEBI:456215"/>
        <dbReference type="EC" id="2.8.1.14"/>
    </reaction>
</comment>
<dbReference type="Pfam" id="PF03054">
    <property type="entry name" value="tRNA_Me_trans"/>
    <property type="match status" value="1"/>
</dbReference>
<reference evidence="15 16" key="1">
    <citation type="submission" date="2023-03" db="EMBL/GenBank/DDBJ databases">
        <title>High recombination rates correlate with genetic variation in Cardiocondyla obscurior ants.</title>
        <authorList>
            <person name="Errbii M."/>
        </authorList>
    </citation>
    <scope>NUCLEOTIDE SEQUENCE [LARGE SCALE GENOMIC DNA]</scope>
    <source>
        <strain evidence="15">Alpha-2009</strain>
        <tissue evidence="15">Whole body</tissue>
    </source>
</reference>
<evidence type="ECO:0000256" key="4">
    <source>
        <dbReference type="ARBA" id="ARBA00011953"/>
    </source>
</evidence>
<dbReference type="FunFam" id="3.40.50.620:FF:000104">
    <property type="entry name" value="Mitochondrial tRNA-specific 2-thiouridylase 1"/>
    <property type="match status" value="1"/>
</dbReference>
<evidence type="ECO:0000256" key="2">
    <source>
        <dbReference type="ARBA" id="ARBA00004173"/>
    </source>
</evidence>
<dbReference type="InterPro" id="IPR046885">
    <property type="entry name" value="MnmA-like_C"/>
</dbReference>
<dbReference type="Gene3D" id="2.30.30.280">
    <property type="entry name" value="Adenine nucleotide alpha hydrolases-like domains"/>
    <property type="match status" value="1"/>
</dbReference>
<dbReference type="CDD" id="cd01998">
    <property type="entry name" value="MnmA_TRMU-like"/>
    <property type="match status" value="1"/>
</dbReference>
<dbReference type="EMBL" id="JADYXP020000007">
    <property type="protein sequence ID" value="KAL0120791.1"/>
    <property type="molecule type" value="Genomic_DNA"/>
</dbReference>
<dbReference type="FunFam" id="2.30.30.280:FF:000001">
    <property type="entry name" value="tRNA-specific 2-thiouridylase MnmA"/>
    <property type="match status" value="1"/>
</dbReference>
<keyword evidence="16" id="KW-1185">Reference proteome</keyword>
<evidence type="ECO:0000256" key="1">
    <source>
        <dbReference type="ARBA" id="ARBA00003986"/>
    </source>
</evidence>
<evidence type="ECO:0000256" key="7">
    <source>
        <dbReference type="ARBA" id="ARBA00022694"/>
    </source>
</evidence>
<dbReference type="Gene3D" id="3.40.50.620">
    <property type="entry name" value="HUPs"/>
    <property type="match status" value="1"/>
</dbReference>
<dbReference type="InterPro" id="IPR046884">
    <property type="entry name" value="MnmA-like_central"/>
</dbReference>
<dbReference type="NCBIfam" id="TIGR00420">
    <property type="entry name" value="trmU"/>
    <property type="match status" value="1"/>
</dbReference>
<dbReference type="HAMAP" id="MF_00144">
    <property type="entry name" value="tRNA_thiouridyl_MnmA"/>
    <property type="match status" value="1"/>
</dbReference>
<dbReference type="EC" id="2.8.1.14" evidence="4"/>
<organism evidence="15 16">
    <name type="scientific">Cardiocondyla obscurior</name>
    <dbReference type="NCBI Taxonomy" id="286306"/>
    <lineage>
        <taxon>Eukaryota</taxon>
        <taxon>Metazoa</taxon>
        <taxon>Ecdysozoa</taxon>
        <taxon>Arthropoda</taxon>
        <taxon>Hexapoda</taxon>
        <taxon>Insecta</taxon>
        <taxon>Pterygota</taxon>
        <taxon>Neoptera</taxon>
        <taxon>Endopterygota</taxon>
        <taxon>Hymenoptera</taxon>
        <taxon>Apocrita</taxon>
        <taxon>Aculeata</taxon>
        <taxon>Formicoidea</taxon>
        <taxon>Formicidae</taxon>
        <taxon>Myrmicinae</taxon>
        <taxon>Cardiocondyla</taxon>
    </lineage>
</organism>
<feature type="domain" description="tRNA-specific 2-thiouridylase MnmA-like C-terminal" evidence="13">
    <location>
        <begin position="286"/>
        <end position="365"/>
    </location>
</feature>
<evidence type="ECO:0000256" key="11">
    <source>
        <dbReference type="ARBA" id="ARBA00023157"/>
    </source>
</evidence>
<dbReference type="Proteomes" id="UP001430953">
    <property type="component" value="Unassembled WGS sequence"/>
</dbReference>
<evidence type="ECO:0000259" key="14">
    <source>
        <dbReference type="Pfam" id="PF20259"/>
    </source>
</evidence>
<evidence type="ECO:0000256" key="6">
    <source>
        <dbReference type="ARBA" id="ARBA00022679"/>
    </source>
</evidence>
<dbReference type="SUPFAM" id="SSF52402">
    <property type="entry name" value="Adenine nucleotide alpha hydrolases-like"/>
    <property type="match status" value="1"/>
</dbReference>
<dbReference type="InterPro" id="IPR023382">
    <property type="entry name" value="MnmA-like_central_sf"/>
</dbReference>
<evidence type="ECO:0000256" key="5">
    <source>
        <dbReference type="ARBA" id="ARBA00022555"/>
    </source>
</evidence>
<comment type="function">
    <text evidence="1">Catalyzes the 2-thiolation of uridine at the wobble position (U34) of mitochondrial tRNA(Lys), tRNA(Glu) and tRNA(Gln). Required for the formation of 5-taurinomethyl-2-thiouridine (tm5s2U) of mitochondrial tRNA(Lys), tRNA(Glu), and tRNA(Gln) at the wobble position. ATP is required to activate the C2 atom of the wobble base.</text>
</comment>
<dbReference type="PANTHER" id="PTHR11933">
    <property type="entry name" value="TRNA 5-METHYLAMINOMETHYL-2-THIOURIDYLATE -METHYLTRANSFERASE"/>
    <property type="match status" value="1"/>
</dbReference>
<dbReference type="Gene3D" id="2.40.30.10">
    <property type="entry name" value="Translation factors"/>
    <property type="match status" value="1"/>
</dbReference>
<evidence type="ECO:0000256" key="12">
    <source>
        <dbReference type="ARBA" id="ARBA00049564"/>
    </source>
</evidence>
<dbReference type="GO" id="GO:0005739">
    <property type="term" value="C:mitochondrion"/>
    <property type="evidence" value="ECO:0007669"/>
    <property type="project" value="UniProtKB-SubCell"/>
</dbReference>
<evidence type="ECO:0000256" key="9">
    <source>
        <dbReference type="ARBA" id="ARBA00022840"/>
    </source>
</evidence>
<dbReference type="Pfam" id="PF20258">
    <property type="entry name" value="tRNA_Me_trans_C"/>
    <property type="match status" value="1"/>
</dbReference>
<evidence type="ECO:0000313" key="15">
    <source>
        <dbReference type="EMBL" id="KAL0120791.1"/>
    </source>
</evidence>
<feature type="domain" description="tRNA-specific 2-thiouridylase MnmA-like central" evidence="14">
    <location>
        <begin position="214"/>
        <end position="276"/>
    </location>
</feature>
<keyword evidence="7" id="KW-0819">tRNA processing</keyword>
<sequence>MFRNIVVGLSGGVDSAVTALLLKNKGFNIIGVFMKNWDIRNEMGQCTVEKDYNDAQSICDKLKIPLVQVDFVKEYWNEVFSDLVDKYQNGYTPNPDILCNKNIKFDKFFHLARKKFQADAIAMGHYAQTSFGPYLENYKPNTNVHLLQALDGNKDQTFFLSQVPQQTLRYCMFPLGNYLKSDVKMMAIEAGLHQIARKKESMGICFVGKREFPDFIAEYIKDKPGDYIDLDSGLRLGGHNGIHKLTIGQRSKISGLSKPYFIYTKNQESNTITVVRGTDHPALYSQFLITQEVHWISEEPRELKLNNVLNCNFRFQHRKPLVACKVYKVSNDRLLIRLDAPLRAITKGQYAVLYCGEECLGSSIISYPGPSYFTLNRQNCEWENYCHNLTASSRA</sequence>
<evidence type="ECO:0000256" key="3">
    <source>
        <dbReference type="ARBA" id="ARBA00006191"/>
    </source>
</evidence>
<keyword evidence="8" id="KW-0547">Nucleotide-binding</keyword>
<keyword evidence="11" id="KW-1015">Disulfide bond</keyword>
<comment type="similarity">
    <text evidence="3">Belongs to the MnmA/TRMU family.</text>
</comment>
<gene>
    <name evidence="15" type="ORF">PUN28_008465</name>
</gene>
<name>A0AAW2G0W9_9HYME</name>
<evidence type="ECO:0000256" key="10">
    <source>
        <dbReference type="ARBA" id="ARBA00022884"/>
    </source>
</evidence>
<accession>A0AAW2G0W9</accession>
<keyword evidence="10" id="KW-0694">RNA-binding</keyword>
<keyword evidence="9" id="KW-0067">ATP-binding</keyword>
<dbReference type="GO" id="GO:0000049">
    <property type="term" value="F:tRNA binding"/>
    <property type="evidence" value="ECO:0007669"/>
    <property type="project" value="UniProtKB-KW"/>
</dbReference>
<dbReference type="Pfam" id="PF20259">
    <property type="entry name" value="tRNA_Me_trans_M"/>
    <property type="match status" value="1"/>
</dbReference>
<dbReference type="PANTHER" id="PTHR11933:SF5">
    <property type="entry name" value="MITOCHONDRIAL TRNA-SPECIFIC 2-THIOURIDYLASE 1"/>
    <property type="match status" value="1"/>
</dbReference>
<evidence type="ECO:0000256" key="8">
    <source>
        <dbReference type="ARBA" id="ARBA00022741"/>
    </source>
</evidence>
<dbReference type="AlphaFoldDB" id="A0AAW2G0W9"/>
<keyword evidence="5" id="KW-0820">tRNA-binding</keyword>
<evidence type="ECO:0000313" key="16">
    <source>
        <dbReference type="Proteomes" id="UP001430953"/>
    </source>
</evidence>